<dbReference type="InterPro" id="IPR020845">
    <property type="entry name" value="AMP-binding_CS"/>
</dbReference>
<dbReference type="InterPro" id="IPR042099">
    <property type="entry name" value="ANL_N_sf"/>
</dbReference>
<evidence type="ECO:0000259" key="2">
    <source>
        <dbReference type="Pfam" id="PF13193"/>
    </source>
</evidence>
<name>A0A7X5ZXF7_9SPHN</name>
<dbReference type="AlphaFoldDB" id="A0A7X5ZXF7"/>
<dbReference type="PANTHER" id="PTHR43767">
    <property type="entry name" value="LONG-CHAIN-FATTY-ACID--COA LIGASE"/>
    <property type="match status" value="1"/>
</dbReference>
<feature type="domain" description="AMP-binding enzyme C-terminal" evidence="2">
    <location>
        <begin position="454"/>
        <end position="528"/>
    </location>
</feature>
<evidence type="ECO:0000313" key="4">
    <source>
        <dbReference type="Proteomes" id="UP000564677"/>
    </source>
</evidence>
<sequence>MHEGQLRAGGARELERLQPYELTLDKFLAHAAKWHPQGQVVTGGGVGGPVARIDYAALRERSTLLSGAFAALGIARGDRIATLAWNSQGHMECWYAAFGMGVSCHTLNPRLGVAQLADMVRQAGDRLLAASPDQGAVVEELVRLCPGIVQVLILDEPGADFPLPDCGAVPVRTLQELLAEHGKALDWGGFSEREEAGLCFTSGTTGAPKGVPYSHRCNYLVTLSLLQSDVMGINAGDSILAAVPMFHANGWGLPFAAPASGARLVFSGCHNDGASLAALIRSEGVTLAVGVPTVWLGLIEHLEQTGTALPTLRRVLLGGSGVPQALIDRIESRLGVRVQTSWGMTELAPLGTVTPPGNAGRASIAGRPPLGVDLRLVDAEGGELAAQRGVEGHLQVRGSGTVHCYFGQETPATDAQGWFDTGDLATIDAEGNLAITGRTKDLIKSGGEWINPGEIEAIVGGLPGVSLVAVIGRAHAKWTERPVLVIEAEGQGATDAEIRAALDGAVPRWWMPDAIERVERMPLAMTGKIDKQALRRRFGTDPAAAA</sequence>
<proteinExistence type="predicted"/>
<dbReference type="EMBL" id="JAASQV010000004">
    <property type="protein sequence ID" value="NIJ66779.1"/>
    <property type="molecule type" value="Genomic_DNA"/>
</dbReference>
<dbReference type="Pfam" id="PF00501">
    <property type="entry name" value="AMP-binding"/>
    <property type="match status" value="1"/>
</dbReference>
<gene>
    <name evidence="3" type="ORF">FHR20_003755</name>
</gene>
<dbReference type="Gene3D" id="3.40.50.12780">
    <property type="entry name" value="N-terminal domain of ligase-like"/>
    <property type="match status" value="1"/>
</dbReference>
<feature type="domain" description="AMP-dependent synthetase/ligase" evidence="1">
    <location>
        <begin position="31"/>
        <end position="406"/>
    </location>
</feature>
<dbReference type="InterPro" id="IPR000873">
    <property type="entry name" value="AMP-dep_synth/lig_dom"/>
</dbReference>
<reference evidence="3 4" key="1">
    <citation type="submission" date="2020-03" db="EMBL/GenBank/DDBJ databases">
        <title>Genomic Encyclopedia of Type Strains, Phase IV (KMG-IV): sequencing the most valuable type-strain genomes for metagenomic binning, comparative biology and taxonomic classification.</title>
        <authorList>
            <person name="Goeker M."/>
        </authorList>
    </citation>
    <scope>NUCLEOTIDE SEQUENCE [LARGE SCALE GENOMIC DNA]</scope>
    <source>
        <strain evidence="3 4">DSM 4733</strain>
    </source>
</reference>
<dbReference type="Pfam" id="PF13193">
    <property type="entry name" value="AMP-binding_C"/>
    <property type="match status" value="1"/>
</dbReference>
<keyword evidence="4" id="KW-1185">Reference proteome</keyword>
<dbReference type="InterPro" id="IPR025110">
    <property type="entry name" value="AMP-bd_C"/>
</dbReference>
<evidence type="ECO:0000313" key="3">
    <source>
        <dbReference type="EMBL" id="NIJ66779.1"/>
    </source>
</evidence>
<accession>A0A7X5ZXF7</accession>
<organism evidence="3 4">
    <name type="scientific">Sphingomonas leidyi</name>
    <dbReference type="NCBI Taxonomy" id="68569"/>
    <lineage>
        <taxon>Bacteria</taxon>
        <taxon>Pseudomonadati</taxon>
        <taxon>Pseudomonadota</taxon>
        <taxon>Alphaproteobacteria</taxon>
        <taxon>Sphingomonadales</taxon>
        <taxon>Sphingomonadaceae</taxon>
        <taxon>Sphingomonas</taxon>
    </lineage>
</organism>
<dbReference type="PANTHER" id="PTHR43767:SF11">
    <property type="entry name" value="MEDIUM-CHAIN-FATTY-ACID--COA LIGASE"/>
    <property type="match status" value="1"/>
</dbReference>
<dbReference type="RefSeq" id="WP_167301087.1">
    <property type="nucleotide sequence ID" value="NZ_JAASQV010000004.1"/>
</dbReference>
<comment type="caution">
    <text evidence="3">The sequence shown here is derived from an EMBL/GenBank/DDBJ whole genome shotgun (WGS) entry which is preliminary data.</text>
</comment>
<dbReference type="SUPFAM" id="SSF56801">
    <property type="entry name" value="Acetyl-CoA synthetase-like"/>
    <property type="match status" value="1"/>
</dbReference>
<dbReference type="GO" id="GO:0016877">
    <property type="term" value="F:ligase activity, forming carbon-sulfur bonds"/>
    <property type="evidence" value="ECO:0007669"/>
    <property type="project" value="UniProtKB-ARBA"/>
</dbReference>
<dbReference type="InterPro" id="IPR045851">
    <property type="entry name" value="AMP-bd_C_sf"/>
</dbReference>
<keyword evidence="3" id="KW-0436">Ligase</keyword>
<dbReference type="InterPro" id="IPR050237">
    <property type="entry name" value="ATP-dep_AMP-bd_enzyme"/>
</dbReference>
<evidence type="ECO:0000259" key="1">
    <source>
        <dbReference type="Pfam" id="PF00501"/>
    </source>
</evidence>
<dbReference type="Proteomes" id="UP000564677">
    <property type="component" value="Unassembled WGS sequence"/>
</dbReference>
<dbReference type="Gene3D" id="3.30.300.30">
    <property type="match status" value="1"/>
</dbReference>
<dbReference type="EC" id="6.2.1.-" evidence="3"/>
<dbReference type="PROSITE" id="PS00455">
    <property type="entry name" value="AMP_BINDING"/>
    <property type="match status" value="1"/>
</dbReference>
<protein>
    <submittedName>
        <fullName evidence="3">Fatty-acyl-CoA synthase</fullName>
        <ecNumber evidence="3">6.2.1.-</ecNumber>
    </submittedName>
</protein>